<protein>
    <submittedName>
        <fullName evidence="1">Uncharacterized protein</fullName>
    </submittedName>
</protein>
<reference evidence="1" key="2">
    <citation type="submission" date="2022-01" db="EMBL/GenBank/DDBJ databases">
        <authorList>
            <person name="Yamashiro T."/>
            <person name="Shiraishi A."/>
            <person name="Satake H."/>
            <person name="Nakayama K."/>
        </authorList>
    </citation>
    <scope>NUCLEOTIDE SEQUENCE</scope>
</reference>
<keyword evidence="2" id="KW-1185">Reference proteome</keyword>
<sequence>MTSKENKDAYKVFVGRSINDFLKTYGTVKECYESFNSRYSNMLLEQWYEVEVLILLEEVSYNLRKKISHEPLLSSTKLNESNKKEKESKGLLVFDDDCKETESSVSRMDVDNELVDNVMVETVKESFAAKNRLVDNVRCDESELKVSKMDDNSNSKEVKKESIESKLLKIQVELKKNGDCVMNFYTKVESGVSEIDDDNQCLDDENTIVGSVAGSNEEQEVGIEVVLKNLKRASLSNLVPASGKIIDGPKGNELDKSNMSPLVDEQKEIIVWGNKMFPNEVCGQKGFYTFRRCHDIWNEQGWEDEDKDLIMFSNDSSVHDLYTKVLSSTKPEFSVNESFEPDMGADKSKHDMKTKGWEYVEFDTDEFKYKICKVVAYASYVNSHFDKTFTYDDQWNDVVLQLEIALAHEHGIFRSLLKTFRKTFAFTYEDEVFGRRWNVLLKISTNIKGVCFNLMRKEGAS</sequence>
<dbReference type="EMBL" id="BQNB010017819">
    <property type="protein sequence ID" value="GJT67550.1"/>
    <property type="molecule type" value="Genomic_DNA"/>
</dbReference>
<name>A0ABQ5FW34_9ASTR</name>
<proteinExistence type="predicted"/>
<reference evidence="1" key="1">
    <citation type="journal article" date="2022" name="Int. J. Mol. Sci.">
        <title>Draft Genome of Tanacetum Coccineum: Genomic Comparison of Closely Related Tanacetum-Family Plants.</title>
        <authorList>
            <person name="Yamashiro T."/>
            <person name="Shiraishi A."/>
            <person name="Nakayama K."/>
            <person name="Satake H."/>
        </authorList>
    </citation>
    <scope>NUCLEOTIDE SEQUENCE</scope>
</reference>
<accession>A0ABQ5FW34</accession>
<gene>
    <name evidence="1" type="ORF">Tco_1019030</name>
</gene>
<organism evidence="1 2">
    <name type="scientific">Tanacetum coccineum</name>
    <dbReference type="NCBI Taxonomy" id="301880"/>
    <lineage>
        <taxon>Eukaryota</taxon>
        <taxon>Viridiplantae</taxon>
        <taxon>Streptophyta</taxon>
        <taxon>Embryophyta</taxon>
        <taxon>Tracheophyta</taxon>
        <taxon>Spermatophyta</taxon>
        <taxon>Magnoliopsida</taxon>
        <taxon>eudicotyledons</taxon>
        <taxon>Gunneridae</taxon>
        <taxon>Pentapetalae</taxon>
        <taxon>asterids</taxon>
        <taxon>campanulids</taxon>
        <taxon>Asterales</taxon>
        <taxon>Asteraceae</taxon>
        <taxon>Asteroideae</taxon>
        <taxon>Anthemideae</taxon>
        <taxon>Anthemidinae</taxon>
        <taxon>Tanacetum</taxon>
    </lineage>
</organism>
<evidence type="ECO:0000313" key="1">
    <source>
        <dbReference type="EMBL" id="GJT67550.1"/>
    </source>
</evidence>
<dbReference type="Proteomes" id="UP001151760">
    <property type="component" value="Unassembled WGS sequence"/>
</dbReference>
<evidence type="ECO:0000313" key="2">
    <source>
        <dbReference type="Proteomes" id="UP001151760"/>
    </source>
</evidence>
<comment type="caution">
    <text evidence="1">The sequence shown here is derived from an EMBL/GenBank/DDBJ whole genome shotgun (WGS) entry which is preliminary data.</text>
</comment>